<reference evidence="2" key="1">
    <citation type="submission" date="2021-06" db="EMBL/GenBank/DDBJ databases">
        <authorList>
            <person name="Kallberg Y."/>
            <person name="Tangrot J."/>
            <person name="Rosling A."/>
        </authorList>
    </citation>
    <scope>NUCLEOTIDE SEQUENCE</scope>
    <source>
        <strain evidence="2">87-6 pot B 2015</strain>
    </source>
</reference>
<dbReference type="AlphaFoldDB" id="A0A9N8ZQT5"/>
<proteinExistence type="predicted"/>
<dbReference type="Proteomes" id="UP000789375">
    <property type="component" value="Unassembled WGS sequence"/>
</dbReference>
<gene>
    <name evidence="2" type="ORF">FMOSSE_LOCUS4194</name>
</gene>
<organism evidence="2 3">
    <name type="scientific">Funneliformis mosseae</name>
    <name type="common">Endomycorrhizal fungus</name>
    <name type="synonym">Glomus mosseae</name>
    <dbReference type="NCBI Taxonomy" id="27381"/>
    <lineage>
        <taxon>Eukaryota</taxon>
        <taxon>Fungi</taxon>
        <taxon>Fungi incertae sedis</taxon>
        <taxon>Mucoromycota</taxon>
        <taxon>Glomeromycotina</taxon>
        <taxon>Glomeromycetes</taxon>
        <taxon>Glomerales</taxon>
        <taxon>Glomeraceae</taxon>
        <taxon>Funneliformis</taxon>
    </lineage>
</organism>
<feature type="compositionally biased region" description="Polar residues" evidence="1">
    <location>
        <begin position="14"/>
        <end position="23"/>
    </location>
</feature>
<comment type="caution">
    <text evidence="2">The sequence shown here is derived from an EMBL/GenBank/DDBJ whole genome shotgun (WGS) entry which is preliminary data.</text>
</comment>
<evidence type="ECO:0000256" key="1">
    <source>
        <dbReference type="SAM" id="MobiDB-lite"/>
    </source>
</evidence>
<feature type="region of interest" description="Disordered" evidence="1">
    <location>
        <begin position="1"/>
        <end position="51"/>
    </location>
</feature>
<sequence>MSRNKRKGKGTGPSEGSRNTPNVNLKPRRTPRNNGNSPQGSGGRGHGHDFGVSNEEIERVNARQHNALLENLQSSALSYDGSDKLVFLSSNNLEGAWRNLIRKEFRDQRMIKYFITSCLLDADKQTGVAIETLVEQLGNPKLGILRLREICQYKISVDAGFKKDTASFQS</sequence>
<keyword evidence="3" id="KW-1185">Reference proteome</keyword>
<evidence type="ECO:0000313" key="3">
    <source>
        <dbReference type="Proteomes" id="UP000789375"/>
    </source>
</evidence>
<evidence type="ECO:0000313" key="2">
    <source>
        <dbReference type="EMBL" id="CAG8504120.1"/>
    </source>
</evidence>
<protein>
    <submittedName>
        <fullName evidence="2">7407_t:CDS:1</fullName>
    </submittedName>
</protein>
<accession>A0A9N8ZQT5</accession>
<feature type="non-terminal residue" evidence="2">
    <location>
        <position position="170"/>
    </location>
</feature>
<name>A0A9N8ZQT5_FUNMO</name>
<dbReference type="EMBL" id="CAJVPP010000687">
    <property type="protein sequence ID" value="CAG8504120.1"/>
    <property type="molecule type" value="Genomic_DNA"/>
</dbReference>